<keyword evidence="1" id="KW-0963">Cytoplasm</keyword>
<dbReference type="InterPro" id="IPR045851">
    <property type="entry name" value="AMP-bd_C_sf"/>
</dbReference>
<comment type="caution">
    <text evidence="3">The sequence shown here is derived from an EMBL/GenBank/DDBJ whole genome shotgun (WGS) entry which is preliminary data.</text>
</comment>
<evidence type="ECO:0000256" key="2">
    <source>
        <dbReference type="SAM" id="MobiDB-lite"/>
    </source>
</evidence>
<accession>A0A978VD08</accession>
<sequence length="381" mass="42814">MLLRGDFTVMHPDWYLAIRDRSKDVIISGDQNLSSVEVESVLYTHPAINKAAAVARPGHYWGRHALCVCELEGRDQKQGDDADSSMCWKERYWVKQVQLHPWNFECIAKEANFCADLTAKLSSVENLDRASINEMRLKGNLVFQLFTSMFLLEAKQFDILQDFSYKVPHTTFLLTHVCFLFYHVMSSMTLQRLRHSIADLPKKVQWVFEAAWILALAYLIPWLDTIAISNVCDKTQSTRNGDPWDLFRVTIDALDAAMYKGLKYSYSLTLKQANPNSFFSFLFLFCTSTVILMAGDDSSVTNPSPDLLKRSSSSTSDLSTPITAHIITRSGSSSCGSSISGHGSRSSITATNYSQRPFPPSSGRGSFPITYVTYSCSMVEC</sequence>
<gene>
    <name evidence="3" type="ORF">FEM48_Zijuj05G0052300</name>
</gene>
<dbReference type="Gene3D" id="3.30.300.30">
    <property type="match status" value="1"/>
</dbReference>
<proteinExistence type="predicted"/>
<feature type="region of interest" description="Disordered" evidence="2">
    <location>
        <begin position="329"/>
        <end position="361"/>
    </location>
</feature>
<dbReference type="AlphaFoldDB" id="A0A978VD08"/>
<name>A0A978VD08_ZIZJJ</name>
<dbReference type="GO" id="GO:0047793">
    <property type="term" value="F:cycloeucalenol cycloisomerase activity"/>
    <property type="evidence" value="ECO:0007669"/>
    <property type="project" value="InterPro"/>
</dbReference>
<dbReference type="Proteomes" id="UP000813462">
    <property type="component" value="Unassembled WGS sequence"/>
</dbReference>
<dbReference type="InterPro" id="IPR020532">
    <property type="entry name" value="Cycloeucalenol_cycloisomerase"/>
</dbReference>
<feature type="compositionally biased region" description="Low complexity" evidence="2">
    <location>
        <begin position="329"/>
        <end position="349"/>
    </location>
</feature>
<evidence type="ECO:0000313" key="4">
    <source>
        <dbReference type="Proteomes" id="UP000813462"/>
    </source>
</evidence>
<evidence type="ECO:0000256" key="1">
    <source>
        <dbReference type="ARBA" id="ARBA00022490"/>
    </source>
</evidence>
<evidence type="ECO:0000313" key="3">
    <source>
        <dbReference type="EMBL" id="KAH7528247.1"/>
    </source>
</evidence>
<organism evidence="3 4">
    <name type="scientific">Ziziphus jujuba var. spinosa</name>
    <dbReference type="NCBI Taxonomy" id="714518"/>
    <lineage>
        <taxon>Eukaryota</taxon>
        <taxon>Viridiplantae</taxon>
        <taxon>Streptophyta</taxon>
        <taxon>Embryophyta</taxon>
        <taxon>Tracheophyta</taxon>
        <taxon>Spermatophyta</taxon>
        <taxon>Magnoliopsida</taxon>
        <taxon>eudicotyledons</taxon>
        <taxon>Gunneridae</taxon>
        <taxon>Pentapetalae</taxon>
        <taxon>rosids</taxon>
        <taxon>fabids</taxon>
        <taxon>Rosales</taxon>
        <taxon>Rhamnaceae</taxon>
        <taxon>Paliureae</taxon>
        <taxon>Ziziphus</taxon>
    </lineage>
</organism>
<dbReference type="PANTHER" id="PTHR35136">
    <property type="entry name" value="CYCLOEUCALENOL CYCLOISOMERASE"/>
    <property type="match status" value="1"/>
</dbReference>
<dbReference type="PANTHER" id="PTHR35136:SF1">
    <property type="entry name" value="CYCLOEUCALENOL CYCLOISOMERASE"/>
    <property type="match status" value="1"/>
</dbReference>
<dbReference type="SUPFAM" id="SSF56801">
    <property type="entry name" value="Acetyl-CoA synthetase-like"/>
    <property type="match status" value="1"/>
</dbReference>
<protein>
    <submittedName>
        <fullName evidence="3">Uncharacterized protein</fullName>
    </submittedName>
</protein>
<dbReference type="EMBL" id="JAEACU010000005">
    <property type="protein sequence ID" value="KAH7528247.1"/>
    <property type="molecule type" value="Genomic_DNA"/>
</dbReference>
<reference evidence="3" key="1">
    <citation type="journal article" date="2021" name="Front. Plant Sci.">
        <title>Chromosome-Scale Genome Assembly for Chinese Sour Jujube and Insights Into Its Genome Evolution and Domestication Signature.</title>
        <authorList>
            <person name="Shen L.-Y."/>
            <person name="Luo H."/>
            <person name="Wang X.-L."/>
            <person name="Wang X.-M."/>
            <person name="Qiu X.-J."/>
            <person name="Liu H."/>
            <person name="Zhou S.-S."/>
            <person name="Jia K.-H."/>
            <person name="Nie S."/>
            <person name="Bao Y.-T."/>
            <person name="Zhang R.-G."/>
            <person name="Yun Q.-Z."/>
            <person name="Chai Y.-H."/>
            <person name="Lu J.-Y."/>
            <person name="Li Y."/>
            <person name="Zhao S.-W."/>
            <person name="Mao J.-F."/>
            <person name="Jia S.-G."/>
            <person name="Mao Y.-M."/>
        </authorList>
    </citation>
    <scope>NUCLEOTIDE SEQUENCE</scope>
    <source>
        <strain evidence="3">AT0</strain>
        <tissue evidence="3">Leaf</tissue>
    </source>
</reference>